<reference evidence="1" key="1">
    <citation type="submission" date="2013-10" db="EMBL/GenBank/DDBJ databases">
        <title>Genomic analysis of the causative agents of coccidiosis in chickens.</title>
        <authorList>
            <person name="Reid A.J."/>
            <person name="Blake D."/>
            <person name="Billington K."/>
            <person name="Browne H."/>
            <person name="Dunn M."/>
            <person name="Hung S."/>
            <person name="Kawahara F."/>
            <person name="Miranda-Saavedra D."/>
            <person name="Mourier T."/>
            <person name="Nagra H."/>
            <person name="Otto T.D."/>
            <person name="Rawlings N."/>
            <person name="Sanchez A."/>
            <person name="Sanders M."/>
            <person name="Subramaniam C."/>
            <person name="Tay Y."/>
            <person name="Dear P."/>
            <person name="Doerig C."/>
            <person name="Gruber A."/>
            <person name="Parkinson J."/>
            <person name="Shirley M."/>
            <person name="Wan K.L."/>
            <person name="Berriman M."/>
            <person name="Tomley F."/>
            <person name="Pain A."/>
        </authorList>
    </citation>
    <scope>NUCLEOTIDE SEQUENCE [LARGE SCALE GENOMIC DNA]</scope>
    <source>
        <strain evidence="1">Weybridge</strain>
    </source>
</reference>
<evidence type="ECO:0000313" key="1">
    <source>
        <dbReference type="EMBL" id="CDJ56607.1"/>
    </source>
</evidence>
<dbReference type="VEuPathDB" id="ToxoDB:EMWEY_00020700"/>
<gene>
    <name evidence="1" type="ORF">EMWEY_00020700</name>
</gene>
<reference evidence="1" key="2">
    <citation type="submission" date="2013-10" db="EMBL/GenBank/DDBJ databases">
        <authorList>
            <person name="Aslett M."/>
        </authorList>
    </citation>
    <scope>NUCLEOTIDE SEQUENCE [LARGE SCALE GENOMIC DNA]</scope>
    <source>
        <strain evidence="1">Weybridge</strain>
    </source>
</reference>
<organism evidence="1 2">
    <name type="scientific">Eimeria maxima</name>
    <name type="common">Coccidian parasite</name>
    <dbReference type="NCBI Taxonomy" id="5804"/>
    <lineage>
        <taxon>Eukaryota</taxon>
        <taxon>Sar</taxon>
        <taxon>Alveolata</taxon>
        <taxon>Apicomplexa</taxon>
        <taxon>Conoidasida</taxon>
        <taxon>Coccidia</taxon>
        <taxon>Eucoccidiorida</taxon>
        <taxon>Eimeriorina</taxon>
        <taxon>Eimeriidae</taxon>
        <taxon>Eimeria</taxon>
    </lineage>
</organism>
<dbReference type="GeneID" id="25336056"/>
<accession>U6LXD7</accession>
<dbReference type="RefSeq" id="XP_013333258.1">
    <property type="nucleotide sequence ID" value="XM_013477804.1"/>
</dbReference>
<sequence length="246" mass="27498">MLEVLPASVDLKQNHQHNNHQLKNPFRQQGRAHDQPKLQEVDFVEFATCSLGDTAAARREEIQRQQQQQMMILDQQQHTLREAIRKGLLSWSEIANWNLTFIEVQRLFLRIVQLKMPPAIAALLTLEKQVEEFLRLLSTAALPSLGSTQPLPNASLLQADTQEQAQICQQPYLSGNDSPAARSDATFSAALTGDGERSRCFWHGFCGTTIKGRPIYDMPLKIDDSVSLEVQDSEDAAGSDTSDSSN</sequence>
<proteinExistence type="predicted"/>
<name>U6LXD7_EIMMA</name>
<dbReference type="AlphaFoldDB" id="U6LXD7"/>
<evidence type="ECO:0000313" key="2">
    <source>
        <dbReference type="Proteomes" id="UP000030763"/>
    </source>
</evidence>
<dbReference type="Proteomes" id="UP000030763">
    <property type="component" value="Unassembled WGS sequence"/>
</dbReference>
<dbReference type="OrthoDB" id="346202at2759"/>
<protein>
    <submittedName>
        <fullName evidence="1">Uncharacterized protein</fullName>
    </submittedName>
</protein>
<keyword evidence="2" id="KW-1185">Reference proteome</keyword>
<dbReference type="EMBL" id="HG719011">
    <property type="protein sequence ID" value="CDJ56607.1"/>
    <property type="molecule type" value="Genomic_DNA"/>
</dbReference>
<dbReference type="OMA" id="SEIANWN"/>